<proteinExistence type="predicted"/>
<feature type="transmembrane region" description="Helical" evidence="2">
    <location>
        <begin position="783"/>
        <end position="806"/>
    </location>
</feature>
<dbReference type="PANTHER" id="PTHR44329">
    <property type="entry name" value="SERINE/THREONINE-PROTEIN KINASE TNNI3K-RELATED"/>
    <property type="match status" value="1"/>
</dbReference>
<dbReference type="InterPro" id="IPR001245">
    <property type="entry name" value="Ser-Thr/Tyr_kinase_cat_dom"/>
</dbReference>
<feature type="domain" description="Protein kinase" evidence="4">
    <location>
        <begin position="862"/>
        <end position="1198"/>
    </location>
</feature>
<evidence type="ECO:0000313" key="6">
    <source>
        <dbReference type="Proteomes" id="UP000708148"/>
    </source>
</evidence>
<keyword evidence="6" id="KW-1185">Reference proteome</keyword>
<dbReference type="GO" id="GO:0004674">
    <property type="term" value="F:protein serine/threonine kinase activity"/>
    <property type="evidence" value="ECO:0007669"/>
    <property type="project" value="TreeGrafter"/>
</dbReference>
<evidence type="ECO:0000259" key="4">
    <source>
        <dbReference type="PROSITE" id="PS50011"/>
    </source>
</evidence>
<dbReference type="Pfam" id="PF07714">
    <property type="entry name" value="PK_Tyr_Ser-Thr"/>
    <property type="match status" value="1"/>
</dbReference>
<dbReference type="InterPro" id="IPR008271">
    <property type="entry name" value="Ser/Thr_kinase_AS"/>
</dbReference>
<protein>
    <recommendedName>
        <fullName evidence="4">Protein kinase domain-containing protein</fullName>
    </recommendedName>
</protein>
<dbReference type="InterPro" id="IPR000719">
    <property type="entry name" value="Prot_kinase_dom"/>
</dbReference>
<comment type="caution">
    <text evidence="5">The sequence shown here is derived from an EMBL/GenBank/DDBJ whole genome shotgun (WGS) entry which is preliminary data.</text>
</comment>
<dbReference type="InterPro" id="IPR011009">
    <property type="entry name" value="Kinase-like_dom_sf"/>
</dbReference>
<dbReference type="PANTHER" id="PTHR44329:SF214">
    <property type="entry name" value="PROTEIN KINASE DOMAIN-CONTAINING PROTEIN"/>
    <property type="match status" value="1"/>
</dbReference>
<dbReference type="GO" id="GO:0005524">
    <property type="term" value="F:ATP binding"/>
    <property type="evidence" value="ECO:0007669"/>
    <property type="project" value="InterPro"/>
</dbReference>
<evidence type="ECO:0000256" key="2">
    <source>
        <dbReference type="SAM" id="Phobius"/>
    </source>
</evidence>
<gene>
    <name evidence="5" type="ORF">OSTQU699_LOCUS1557</name>
</gene>
<keyword evidence="3" id="KW-0732">Signal</keyword>
<dbReference type="SMART" id="SM00220">
    <property type="entry name" value="S_TKc"/>
    <property type="match status" value="1"/>
</dbReference>
<feature type="chain" id="PRO_5035833790" description="Protein kinase domain-containing protein" evidence="3">
    <location>
        <begin position="26"/>
        <end position="1278"/>
    </location>
</feature>
<dbReference type="EMBL" id="CAJHUC010000444">
    <property type="protein sequence ID" value="CAD7696196.1"/>
    <property type="molecule type" value="Genomic_DNA"/>
</dbReference>
<dbReference type="Gene3D" id="3.30.200.20">
    <property type="entry name" value="Phosphorylase Kinase, domain 1"/>
    <property type="match status" value="1"/>
</dbReference>
<keyword evidence="2" id="KW-0812">Transmembrane</keyword>
<evidence type="ECO:0000256" key="3">
    <source>
        <dbReference type="SAM" id="SignalP"/>
    </source>
</evidence>
<name>A0A8S1IN88_9CHLO</name>
<dbReference type="AlphaFoldDB" id="A0A8S1IN88"/>
<reference evidence="5" key="1">
    <citation type="submission" date="2020-12" db="EMBL/GenBank/DDBJ databases">
        <authorList>
            <person name="Iha C."/>
        </authorList>
    </citation>
    <scope>NUCLEOTIDE SEQUENCE</scope>
</reference>
<dbReference type="OrthoDB" id="4062651at2759"/>
<keyword evidence="2" id="KW-0472">Membrane</keyword>
<dbReference type="InterPro" id="IPR051681">
    <property type="entry name" value="Ser/Thr_Kinases-Pseudokinases"/>
</dbReference>
<accession>A0A8S1IN88</accession>
<dbReference type="PROSITE" id="PS50011">
    <property type="entry name" value="PROTEIN_KINASE_DOM"/>
    <property type="match status" value="1"/>
</dbReference>
<dbReference type="Proteomes" id="UP000708148">
    <property type="component" value="Unassembled WGS sequence"/>
</dbReference>
<dbReference type="Gene3D" id="1.10.510.10">
    <property type="entry name" value="Transferase(Phosphotransferase) domain 1"/>
    <property type="match status" value="1"/>
</dbReference>
<dbReference type="SUPFAM" id="SSF56112">
    <property type="entry name" value="Protein kinase-like (PK-like)"/>
    <property type="match status" value="1"/>
</dbReference>
<sequence length="1278" mass="141980">MPTRAGGHSCLWLAVWAVLWAGSDEIEVDGTLARAEALGATKFAGETDGTAFVETVREVGTSLELWKAFRDGGVETILVTKDLFLRRNVWPGDDHHRRHAVRLRRNVTLEAHPSWSGRLPRVDVDFMRFRVTPDKGYVLKVRRLQFIHAVKNAKDKELLLSVPFFSQLKESTLVLEGVVSDVAVGHSSPLGDVLELEGKVRPAGLQEVGNRLRLVGDEHCRVEWGVACPGGALSVENFASVVQINMQWEGTIKSYDATLVVRNSLMVGINVDDRKFFSTEDISKKRTFVADNLFELFKAMMDPEVVMVYLFNDMVFDMSSWPNHHGHLIRTCSLDRDIVITTHPTSSGLAEFDFNLAESGIAVTRNATLVLKDVLLTRTSRNPNHTLTLPFFDLEQGTRLLLDGVVAHTPIPTTDQQYILSFVDTLKDRSAGSPSHSIKYHDDSQCREIVQGLGSRNVTCDGGFWVTSMLGSSSDVGLRIPPEDLAADMPGLVVVNNSFFSVLDLQKREIKSAEERLRQEKGIAIVSKEGELRKALKDATVKTVWLRNNMNLTRKAWGSSQNGGLMIVDRDVRIQSHPNTAYALAIDLNFMVGRVSAGEGQRLELVRLNLTRVSREGRHLHFVPFFSWQHNSTLNFKQVLSQMAIEPSKFGPLNHKYARMFAASDGLNKTVPEVINDAMCKKMASTDCQDRALYIVEVLQQISVCRQSLPMLQDFTQQPCPSEGVGIFEAKYMLILARNVERCPLYTREEVEAGQMCMHQPIPGDFNNAEETSEDGNALKGIGWNWTLFVYFVVVIVIAFPSIYVFRIVARFCNSPSPVASQVKSSQVQDYGAEELPQANDEKDECVLQEHQEAAAELLGDLTLGPLMGIGSYARVYRAFWKGMPVAVKVILHEAGGVEAKIEREAVLSTKLQHPNIVQGYHFTTRAASGCCRQSEIAIGSAFINPLYVKGGEPTSRSMTSVVESGSPQTSVVTSSVLFSDQAATREAPGLAPQLYRETWLVQELCDRGTLMEGLSSGLFRKFRESAGAVYLEHVILACLDIARAMEYLHSNHIVHGDLKSGNVLLQSSASDPRGYVVKVADFGLSRQMVADKAHLTTSFYGTVTHMPPEVLMQGHLSLATDIYSFGMIMWEIMAGEPPFRNLVQMEVMRKVVLERQRPEFPSWTPSEYRRLTERCWCDDHNKRIPFTNICECLSAMLPSKALAPSLERWLSTSGSASLQQHQTHGHKSSTASGSALQTASSGGIQRVTGVGPVNFWVDGSFSTLSASSIEDQREWTR</sequence>
<feature type="signal peptide" evidence="3">
    <location>
        <begin position="1"/>
        <end position="25"/>
    </location>
</feature>
<keyword evidence="2" id="KW-1133">Transmembrane helix</keyword>
<organism evidence="5 6">
    <name type="scientific">Ostreobium quekettii</name>
    <dbReference type="NCBI Taxonomy" id="121088"/>
    <lineage>
        <taxon>Eukaryota</taxon>
        <taxon>Viridiplantae</taxon>
        <taxon>Chlorophyta</taxon>
        <taxon>core chlorophytes</taxon>
        <taxon>Ulvophyceae</taxon>
        <taxon>TCBD clade</taxon>
        <taxon>Bryopsidales</taxon>
        <taxon>Ostreobineae</taxon>
        <taxon>Ostreobiaceae</taxon>
        <taxon>Ostreobium</taxon>
    </lineage>
</organism>
<dbReference type="PROSITE" id="PS00108">
    <property type="entry name" value="PROTEIN_KINASE_ST"/>
    <property type="match status" value="1"/>
</dbReference>
<evidence type="ECO:0000256" key="1">
    <source>
        <dbReference type="SAM" id="MobiDB-lite"/>
    </source>
</evidence>
<feature type="region of interest" description="Disordered" evidence="1">
    <location>
        <begin position="1218"/>
        <end position="1241"/>
    </location>
</feature>
<evidence type="ECO:0000313" key="5">
    <source>
        <dbReference type="EMBL" id="CAD7696196.1"/>
    </source>
</evidence>